<evidence type="ECO:0000256" key="6">
    <source>
        <dbReference type="SAM" id="MobiDB-lite"/>
    </source>
</evidence>
<evidence type="ECO:0000256" key="4">
    <source>
        <dbReference type="ARBA" id="ARBA00023242"/>
    </source>
</evidence>
<keyword evidence="4" id="KW-0539">Nucleus</keyword>
<dbReference type="InterPro" id="IPR035979">
    <property type="entry name" value="RBD_domain_sf"/>
</dbReference>
<dbReference type="PANTHER" id="PTHR23236">
    <property type="entry name" value="EUKARYOTIC TRANSLATION INITIATION FACTOR 4B/4H"/>
    <property type="match status" value="1"/>
</dbReference>
<feature type="compositionally biased region" description="Acidic residues" evidence="6">
    <location>
        <begin position="90"/>
        <end position="102"/>
    </location>
</feature>
<feature type="domain" description="RRM" evidence="7">
    <location>
        <begin position="233"/>
        <end position="310"/>
    </location>
</feature>
<accession>A0A6G1SQA8</accession>
<dbReference type="PANTHER" id="PTHR23236:SF25">
    <property type="entry name" value="RNA-BINDING PROTEIN 34"/>
    <property type="match status" value="1"/>
</dbReference>
<dbReference type="Gene3D" id="3.30.70.330">
    <property type="match status" value="2"/>
</dbReference>
<feature type="compositionally biased region" description="Basic and acidic residues" evidence="6">
    <location>
        <begin position="333"/>
        <end position="343"/>
    </location>
</feature>
<evidence type="ECO:0000256" key="3">
    <source>
        <dbReference type="ARBA" id="ARBA00022884"/>
    </source>
</evidence>
<dbReference type="Pfam" id="PF00076">
    <property type="entry name" value="RRM_1"/>
    <property type="match status" value="2"/>
</dbReference>
<feature type="compositionally biased region" description="Acidic residues" evidence="6">
    <location>
        <begin position="52"/>
        <end position="83"/>
    </location>
</feature>
<dbReference type="CDD" id="cd12394">
    <property type="entry name" value="RRM1_RBM34"/>
    <property type="match status" value="1"/>
</dbReference>
<feature type="compositionally biased region" description="Basic and acidic residues" evidence="6">
    <location>
        <begin position="352"/>
        <end position="363"/>
    </location>
</feature>
<dbReference type="CDD" id="cd12395">
    <property type="entry name" value="RRM2_RBM34"/>
    <property type="match status" value="1"/>
</dbReference>
<feature type="compositionally biased region" description="Acidic residues" evidence="6">
    <location>
        <begin position="26"/>
        <end position="43"/>
    </location>
</feature>
<dbReference type="GO" id="GO:0005730">
    <property type="term" value="C:nucleolus"/>
    <property type="evidence" value="ECO:0007669"/>
    <property type="project" value="UniProtKB-SubCell"/>
</dbReference>
<comment type="similarity">
    <text evidence="2">Belongs to the RRM RBM34 family.</text>
</comment>
<dbReference type="InterPro" id="IPR034221">
    <property type="entry name" value="RBM34_RRM2"/>
</dbReference>
<dbReference type="SMART" id="SM00360">
    <property type="entry name" value="RRM"/>
    <property type="match status" value="2"/>
</dbReference>
<dbReference type="PROSITE" id="PS50102">
    <property type="entry name" value="RRM"/>
    <property type="match status" value="2"/>
</dbReference>
<feature type="region of interest" description="Disordered" evidence="6">
    <location>
        <begin position="313"/>
        <end position="476"/>
    </location>
</feature>
<feature type="compositionally biased region" description="Basic and acidic residues" evidence="6">
    <location>
        <begin position="395"/>
        <end position="405"/>
    </location>
</feature>
<dbReference type="SUPFAM" id="SSF54928">
    <property type="entry name" value="RNA-binding domain, RBD"/>
    <property type="match status" value="2"/>
</dbReference>
<feature type="compositionally biased region" description="Basic and acidic residues" evidence="6">
    <location>
        <begin position="1"/>
        <end position="15"/>
    </location>
</feature>
<organism evidence="8">
    <name type="scientific">Aceria tosichella</name>
    <name type="common">wheat curl mite</name>
    <dbReference type="NCBI Taxonomy" id="561515"/>
    <lineage>
        <taxon>Eukaryota</taxon>
        <taxon>Metazoa</taxon>
        <taxon>Ecdysozoa</taxon>
        <taxon>Arthropoda</taxon>
        <taxon>Chelicerata</taxon>
        <taxon>Arachnida</taxon>
        <taxon>Acari</taxon>
        <taxon>Acariformes</taxon>
        <taxon>Trombidiformes</taxon>
        <taxon>Prostigmata</taxon>
        <taxon>Eupodina</taxon>
        <taxon>Eriophyoidea</taxon>
        <taxon>Eriophyidae</taxon>
        <taxon>Eriophyinae</taxon>
        <taxon>Aceriini</taxon>
        <taxon>Aceria</taxon>
    </lineage>
</organism>
<dbReference type="InterPro" id="IPR000504">
    <property type="entry name" value="RRM_dom"/>
</dbReference>
<gene>
    <name evidence="8" type="primary">RBM34</name>
    <name evidence="8" type="ORF">g.21132</name>
</gene>
<dbReference type="InterPro" id="IPR012677">
    <property type="entry name" value="Nucleotide-bd_a/b_plait_sf"/>
</dbReference>
<feature type="domain" description="RRM" evidence="7">
    <location>
        <begin position="122"/>
        <end position="220"/>
    </location>
</feature>
<protein>
    <submittedName>
        <fullName evidence="8">RNA-binding protein 34</fullName>
    </submittedName>
</protein>
<dbReference type="AlphaFoldDB" id="A0A6G1SQA8"/>
<feature type="compositionally biased region" description="Basic residues" evidence="6">
    <location>
        <begin position="463"/>
        <end position="476"/>
    </location>
</feature>
<evidence type="ECO:0000256" key="5">
    <source>
        <dbReference type="PROSITE-ProRule" id="PRU00176"/>
    </source>
</evidence>
<comment type="subcellular location">
    <subcellularLocation>
        <location evidence="1">Nucleus</location>
        <location evidence="1">Nucleolus</location>
    </subcellularLocation>
</comment>
<evidence type="ECO:0000256" key="2">
    <source>
        <dbReference type="ARBA" id="ARBA00007077"/>
    </source>
</evidence>
<evidence type="ECO:0000313" key="8">
    <source>
        <dbReference type="EMBL" id="MDE52367.1"/>
    </source>
</evidence>
<dbReference type="EMBL" id="GGYP01007596">
    <property type="protein sequence ID" value="MDE52367.1"/>
    <property type="molecule type" value="Transcribed_RNA"/>
</dbReference>
<proteinExistence type="inferred from homology"/>
<evidence type="ECO:0000259" key="7">
    <source>
        <dbReference type="PROSITE" id="PS50102"/>
    </source>
</evidence>
<name>A0A6G1SQA8_9ACAR</name>
<sequence>MVKPDIRKNKRKLAEATRNSNKKPLDEEEEDEEISLSEEDSFGEDLLPAAEQADDDDDDEEDDDEDDDEEDDDEDDEGEENVEDDKGEKDGDEDEADEDEAEKDSKQDSKPVQDITTVALERTIFVGNLPTNLDHRDVVKMFKSCGPVESARIRSVVPEKEKLSPKVALITGRIHQKVNSVNAYVVFAKTDDTDECIKKALAKNGEVIDGHHIRVDRAQQANAKRMTLASRKKSVFVGNLRFDIRDDDLINHFQKIGNVDYVRLVRDRATGLGKGFGFVKFMERADAKKALELNDTDFKGRKLRVKKIDEKMKIDDGSGGGDNKQGKFARNKRVADSNDNERPQKKKFAGNNHRDTDLKDDKPQQQQKFGGGPARNRNFNDRKRPQQNKFAGSNRDADLSDEKPRLQKFAGPPSNRPNFGDRRRPQQNKFAKPNRGRGDFNRNNNNNKNSSNKRVTFKLKNTNSHKKTKPSKGNRR</sequence>
<evidence type="ECO:0000256" key="1">
    <source>
        <dbReference type="ARBA" id="ARBA00004604"/>
    </source>
</evidence>
<reference evidence="8" key="1">
    <citation type="submission" date="2018-10" db="EMBL/GenBank/DDBJ databases">
        <title>Transcriptome assembly of Aceria tosichella (Wheat curl mite) Type 2.</title>
        <authorList>
            <person name="Scully E.D."/>
            <person name="Geib S.M."/>
            <person name="Palmer N.A."/>
            <person name="Gupta A.K."/>
            <person name="Sarath G."/>
            <person name="Tatineni S."/>
        </authorList>
    </citation>
    <scope>NUCLEOTIDE SEQUENCE</scope>
    <source>
        <strain evidence="8">LincolnNE</strain>
    </source>
</reference>
<dbReference type="GO" id="GO:0003723">
    <property type="term" value="F:RNA binding"/>
    <property type="evidence" value="ECO:0007669"/>
    <property type="project" value="UniProtKB-UniRule"/>
</dbReference>
<feature type="compositionally biased region" description="Low complexity" evidence="6">
    <location>
        <begin position="441"/>
        <end position="454"/>
    </location>
</feature>
<feature type="region of interest" description="Disordered" evidence="6">
    <location>
        <begin position="1"/>
        <end position="114"/>
    </location>
</feature>
<keyword evidence="3 5" id="KW-0694">RNA-binding</keyword>